<proteinExistence type="predicted"/>
<protein>
    <submittedName>
        <fullName evidence="1">Uncharacterized protein</fullName>
    </submittedName>
</protein>
<sequence>MSSCLLSVGKFWCRIHNICYELGWAQFCFKRSAFESLTTNGA</sequence>
<reference evidence="1" key="2">
    <citation type="journal article" date="2015" name="Data Brief">
        <title>Shoot transcriptome of the giant reed, Arundo donax.</title>
        <authorList>
            <person name="Barrero R.A."/>
            <person name="Guerrero F.D."/>
            <person name="Moolhuijzen P."/>
            <person name="Goolsby J.A."/>
            <person name="Tidwell J."/>
            <person name="Bellgard S.E."/>
            <person name="Bellgard M.I."/>
        </authorList>
    </citation>
    <scope>NUCLEOTIDE SEQUENCE</scope>
    <source>
        <tissue evidence="1">Shoot tissue taken approximately 20 cm above the soil surface</tissue>
    </source>
</reference>
<dbReference type="AlphaFoldDB" id="A0A0A8ZML8"/>
<organism evidence="1">
    <name type="scientific">Arundo donax</name>
    <name type="common">Giant reed</name>
    <name type="synonym">Donax arundinaceus</name>
    <dbReference type="NCBI Taxonomy" id="35708"/>
    <lineage>
        <taxon>Eukaryota</taxon>
        <taxon>Viridiplantae</taxon>
        <taxon>Streptophyta</taxon>
        <taxon>Embryophyta</taxon>
        <taxon>Tracheophyta</taxon>
        <taxon>Spermatophyta</taxon>
        <taxon>Magnoliopsida</taxon>
        <taxon>Liliopsida</taxon>
        <taxon>Poales</taxon>
        <taxon>Poaceae</taxon>
        <taxon>PACMAD clade</taxon>
        <taxon>Arundinoideae</taxon>
        <taxon>Arundineae</taxon>
        <taxon>Arundo</taxon>
    </lineage>
</organism>
<name>A0A0A8ZML8_ARUDO</name>
<evidence type="ECO:0000313" key="1">
    <source>
        <dbReference type="EMBL" id="JAD40046.1"/>
    </source>
</evidence>
<accession>A0A0A8ZML8</accession>
<reference evidence="1" key="1">
    <citation type="submission" date="2014-09" db="EMBL/GenBank/DDBJ databases">
        <authorList>
            <person name="Magalhaes I.L.F."/>
            <person name="Oliveira U."/>
            <person name="Santos F.R."/>
            <person name="Vidigal T.H.D.A."/>
            <person name="Brescovit A.D."/>
            <person name="Santos A.J."/>
        </authorList>
    </citation>
    <scope>NUCLEOTIDE SEQUENCE</scope>
    <source>
        <tissue evidence="1">Shoot tissue taken approximately 20 cm above the soil surface</tissue>
    </source>
</reference>
<dbReference type="EMBL" id="GBRH01257849">
    <property type="protein sequence ID" value="JAD40046.1"/>
    <property type="molecule type" value="Transcribed_RNA"/>
</dbReference>